<gene>
    <name evidence="3" type="ORF">DFP77_102173</name>
    <name evidence="2" type="ORF">JSY38_09830</name>
</gene>
<dbReference type="AlphaFoldDB" id="A0A369AJF3"/>
<dbReference type="GO" id="GO:0016747">
    <property type="term" value="F:acyltransferase activity, transferring groups other than amino-acyl groups"/>
    <property type="evidence" value="ECO:0007669"/>
    <property type="project" value="InterPro"/>
</dbReference>
<sequence length="155" mass="17719">MRIRHFKSSDSTKIADLFHGSVHSISSDIYSKEQLEAWAPTPPDYTMWKVRLEKTKPFVAIIDGVVVGFIELELDGHIDCMYVHRDYQRQGVAKALFKHVSHEARKNGCKTLYVEASILAKAFFEKMGFGIESENIVKKNRQELINYSMSGLPKP</sequence>
<evidence type="ECO:0000313" key="2">
    <source>
        <dbReference type="EMBL" id="QRV22387.1"/>
    </source>
</evidence>
<accession>A0A369AJF3</accession>
<evidence type="ECO:0000259" key="1">
    <source>
        <dbReference type="PROSITE" id="PS51186"/>
    </source>
</evidence>
<dbReference type="SUPFAM" id="SSF55729">
    <property type="entry name" value="Acyl-CoA N-acyltransferases (Nat)"/>
    <property type="match status" value="1"/>
</dbReference>
<organism evidence="3 4">
    <name type="scientific">Marinomonas foliarum</name>
    <dbReference type="NCBI Taxonomy" id="491950"/>
    <lineage>
        <taxon>Bacteria</taxon>
        <taxon>Pseudomonadati</taxon>
        <taxon>Pseudomonadota</taxon>
        <taxon>Gammaproteobacteria</taxon>
        <taxon>Oceanospirillales</taxon>
        <taxon>Oceanospirillaceae</taxon>
        <taxon>Marinomonas</taxon>
    </lineage>
</organism>
<dbReference type="PANTHER" id="PTHR43451">
    <property type="entry name" value="ACETYLTRANSFERASE (GNAT) FAMILY PROTEIN"/>
    <property type="match status" value="1"/>
</dbReference>
<dbReference type="PANTHER" id="PTHR43451:SF1">
    <property type="entry name" value="ACETYLTRANSFERASE"/>
    <property type="match status" value="1"/>
</dbReference>
<dbReference type="InterPro" id="IPR052564">
    <property type="entry name" value="N-acetyltrans/Recomb-assoc"/>
</dbReference>
<keyword evidence="3" id="KW-0808">Transferase</keyword>
<dbReference type="Proteomes" id="UP000644167">
    <property type="component" value="Chromosome"/>
</dbReference>
<dbReference type="CDD" id="cd04301">
    <property type="entry name" value="NAT_SF"/>
    <property type="match status" value="1"/>
</dbReference>
<evidence type="ECO:0000313" key="3">
    <source>
        <dbReference type="EMBL" id="RCX08478.1"/>
    </source>
</evidence>
<dbReference type="InterPro" id="IPR016181">
    <property type="entry name" value="Acyl_CoA_acyltransferase"/>
</dbReference>
<keyword evidence="5" id="KW-1185">Reference proteome</keyword>
<dbReference type="OrthoDB" id="5355033at2"/>
<reference evidence="2 5" key="2">
    <citation type="submission" date="2021-02" db="EMBL/GenBank/DDBJ databases">
        <title>The genome of Marinomonas foliarum JZW.</title>
        <authorList>
            <person name="Sun M."/>
        </authorList>
    </citation>
    <scope>NUCLEOTIDE SEQUENCE [LARGE SCALE GENOMIC DNA]</scope>
    <source>
        <strain evidence="2 5">JZW</strain>
    </source>
</reference>
<feature type="domain" description="N-acetyltransferase" evidence="1">
    <location>
        <begin position="1"/>
        <end position="154"/>
    </location>
</feature>
<dbReference type="RefSeq" id="WP_114410599.1">
    <property type="nucleotide sequence ID" value="NZ_CP070273.1"/>
</dbReference>
<dbReference type="Pfam" id="PF13673">
    <property type="entry name" value="Acetyltransf_10"/>
    <property type="match status" value="1"/>
</dbReference>
<protein>
    <submittedName>
        <fullName evidence="2">GNAT family N-acetyltransferase</fullName>
    </submittedName>
    <submittedName>
        <fullName evidence="3">GNAT family acetyltransferase</fullName>
    </submittedName>
</protein>
<dbReference type="InterPro" id="IPR000182">
    <property type="entry name" value="GNAT_dom"/>
</dbReference>
<proteinExistence type="predicted"/>
<name>A0A369AJF3_9GAMM</name>
<dbReference type="Proteomes" id="UP000253506">
    <property type="component" value="Unassembled WGS sequence"/>
</dbReference>
<evidence type="ECO:0000313" key="4">
    <source>
        <dbReference type="Proteomes" id="UP000253506"/>
    </source>
</evidence>
<dbReference type="EMBL" id="QPJQ01000002">
    <property type="protein sequence ID" value="RCX08478.1"/>
    <property type="molecule type" value="Genomic_DNA"/>
</dbReference>
<evidence type="ECO:0000313" key="5">
    <source>
        <dbReference type="Proteomes" id="UP000644167"/>
    </source>
</evidence>
<dbReference type="EMBL" id="CP070273">
    <property type="protein sequence ID" value="QRV22387.1"/>
    <property type="molecule type" value="Genomic_DNA"/>
</dbReference>
<dbReference type="Gene3D" id="3.40.630.30">
    <property type="match status" value="1"/>
</dbReference>
<dbReference type="PROSITE" id="PS51186">
    <property type="entry name" value="GNAT"/>
    <property type="match status" value="1"/>
</dbReference>
<reference evidence="3 4" key="1">
    <citation type="submission" date="2018-07" db="EMBL/GenBank/DDBJ databases">
        <title>Genomic Encyclopedia of Type Strains, Phase III (KMG-III): the genomes of soil and plant-associated and newly described type strains.</title>
        <authorList>
            <person name="Whitman W."/>
        </authorList>
    </citation>
    <scope>NUCLEOTIDE SEQUENCE [LARGE SCALE GENOMIC DNA]</scope>
    <source>
        <strain evidence="3 4">CECT 7731</strain>
    </source>
</reference>